<keyword evidence="1" id="KW-0812">Transmembrane</keyword>
<proteinExistence type="predicted"/>
<keyword evidence="1" id="KW-1133">Transmembrane helix</keyword>
<gene>
    <name evidence="2" type="ORF">NE536_14135</name>
</gene>
<dbReference type="RefSeq" id="WP_261273082.1">
    <property type="nucleotide sequence ID" value="NZ_JAMTCC010000023.1"/>
</dbReference>
<organism evidence="2 3">
    <name type="scientific">Shewanella septentrionalis</name>
    <dbReference type="NCBI Taxonomy" id="2952223"/>
    <lineage>
        <taxon>Bacteria</taxon>
        <taxon>Pseudomonadati</taxon>
        <taxon>Pseudomonadota</taxon>
        <taxon>Gammaproteobacteria</taxon>
        <taxon>Alteromonadales</taxon>
        <taxon>Shewanellaceae</taxon>
        <taxon>Shewanella</taxon>
    </lineage>
</organism>
<comment type="caution">
    <text evidence="2">The sequence shown here is derived from an EMBL/GenBank/DDBJ whole genome shotgun (WGS) entry which is preliminary data.</text>
</comment>
<name>A0A9X2WWF8_9GAMM</name>
<evidence type="ECO:0000313" key="2">
    <source>
        <dbReference type="EMBL" id="MCT7946499.1"/>
    </source>
</evidence>
<sequence length="299" mass="33668">MKSLKQRGGVLAEFIVISGFVLMPLALLLPMVFKHVENRQMTEQAARYAVWERVAYFQSKPKNRDMDTPVKTDIQISNEIRNRVFADKNAAIYLRQNTNQVQETLNPVLQVKDQTTRKWVTLFEEDKNKAGFYHSSQTNESGLPGDFSKVSTAVGKVLSIAPNMELSNKGFYRVNVSSKLRSFKWFPELSDKSLAMTRQGALLTEGWMIGGPVAAKRELKYLVPIGAFAEKLGLEKLMKLLSVLPIAEELGWLDLAKIEPDAVPCVRLGAYDSKGSVSTPANCERHLKAKLQELGHRRR</sequence>
<keyword evidence="1" id="KW-0472">Membrane</keyword>
<dbReference type="Proteomes" id="UP001155604">
    <property type="component" value="Unassembled WGS sequence"/>
</dbReference>
<feature type="transmembrane region" description="Helical" evidence="1">
    <location>
        <begin position="12"/>
        <end position="33"/>
    </location>
</feature>
<accession>A0A9X2WWF8</accession>
<protein>
    <submittedName>
        <fullName evidence="2">Uncharacterized protein</fullName>
    </submittedName>
</protein>
<dbReference type="EMBL" id="JAMTCC010000023">
    <property type="protein sequence ID" value="MCT7946499.1"/>
    <property type="molecule type" value="Genomic_DNA"/>
</dbReference>
<reference evidence="2" key="1">
    <citation type="journal article" date="2023" name="Int. J. Syst. Evol. Microbiol.">
        <title>&lt;i&gt;Shewanella septentrionalis&lt;/i&gt; sp. nov. and &lt;i&gt;Shewanella holmiensis&lt;/i&gt; sp. nov., isolated from Baltic Sea water and sediments.</title>
        <authorList>
            <person name="Martin-Rodriguez A.J."/>
            <person name="Thorell K."/>
            <person name="Joffre E."/>
            <person name="Jensie-Markopoulos S."/>
            <person name="Moore E.R.B."/>
            <person name="Sjoling A."/>
        </authorList>
    </citation>
    <scope>NUCLEOTIDE SEQUENCE</scope>
    <source>
        <strain evidence="2">SP1W3</strain>
    </source>
</reference>
<evidence type="ECO:0000313" key="3">
    <source>
        <dbReference type="Proteomes" id="UP001155604"/>
    </source>
</evidence>
<keyword evidence="3" id="KW-1185">Reference proteome</keyword>
<evidence type="ECO:0000256" key="1">
    <source>
        <dbReference type="SAM" id="Phobius"/>
    </source>
</evidence>
<dbReference type="AlphaFoldDB" id="A0A9X2WWF8"/>